<dbReference type="AlphaFoldDB" id="A0A8J2NWC9"/>
<reference evidence="4" key="1">
    <citation type="submission" date="2021-06" db="EMBL/GenBank/DDBJ databases">
        <authorList>
            <person name="Hodson N. C."/>
            <person name="Mongue J. A."/>
            <person name="Jaron S. K."/>
        </authorList>
    </citation>
    <scope>NUCLEOTIDE SEQUENCE</scope>
</reference>
<evidence type="ECO:0000259" key="3">
    <source>
        <dbReference type="Pfam" id="PF00135"/>
    </source>
</evidence>
<evidence type="ECO:0000256" key="1">
    <source>
        <dbReference type="ARBA" id="ARBA00005964"/>
    </source>
</evidence>
<feature type="domain" description="Carboxylesterase type B" evidence="3">
    <location>
        <begin position="2"/>
        <end position="84"/>
    </location>
</feature>
<dbReference type="InterPro" id="IPR002018">
    <property type="entry name" value="CarbesteraseB"/>
</dbReference>
<comment type="caution">
    <text evidence="4">The sequence shown here is derived from an EMBL/GenBank/DDBJ whole genome shotgun (WGS) entry which is preliminary data.</text>
</comment>
<dbReference type="InterPro" id="IPR051093">
    <property type="entry name" value="Neuroligin/BSAL"/>
</dbReference>
<dbReference type="OrthoDB" id="19653at2759"/>
<dbReference type="Pfam" id="PF00135">
    <property type="entry name" value="COesterase"/>
    <property type="match status" value="1"/>
</dbReference>
<keyword evidence="5" id="KW-1185">Reference proteome</keyword>
<gene>
    <name evidence="4" type="ORF">AFUS01_LOCUS6569</name>
</gene>
<evidence type="ECO:0000313" key="4">
    <source>
        <dbReference type="EMBL" id="CAG7717094.1"/>
    </source>
</evidence>
<keyword evidence="2" id="KW-0325">Glycoprotein</keyword>
<feature type="non-terminal residue" evidence="4">
    <location>
        <position position="1"/>
    </location>
</feature>
<name>A0A8J2NWC9_9HEXA</name>
<sequence>SYHESELQFILGEAYMNYSNHLRSYDDKKMSDLMMKIWGNFIRHGNPTPNPKLDRATSGLKFLWTNYSELHQDYAVLGLKSHMEKYFLND</sequence>
<dbReference type="Proteomes" id="UP000708208">
    <property type="component" value="Unassembled WGS sequence"/>
</dbReference>
<dbReference type="PANTHER" id="PTHR43903">
    <property type="entry name" value="NEUROLIGIN"/>
    <property type="match status" value="1"/>
</dbReference>
<evidence type="ECO:0000313" key="5">
    <source>
        <dbReference type="Proteomes" id="UP000708208"/>
    </source>
</evidence>
<protein>
    <recommendedName>
        <fullName evidence="3">Carboxylesterase type B domain-containing protein</fullName>
    </recommendedName>
</protein>
<feature type="non-terminal residue" evidence="4">
    <location>
        <position position="90"/>
    </location>
</feature>
<dbReference type="EMBL" id="CAJVCH010043255">
    <property type="protein sequence ID" value="CAG7717094.1"/>
    <property type="molecule type" value="Genomic_DNA"/>
</dbReference>
<accession>A0A8J2NWC9</accession>
<organism evidence="4 5">
    <name type="scientific">Allacma fusca</name>
    <dbReference type="NCBI Taxonomy" id="39272"/>
    <lineage>
        <taxon>Eukaryota</taxon>
        <taxon>Metazoa</taxon>
        <taxon>Ecdysozoa</taxon>
        <taxon>Arthropoda</taxon>
        <taxon>Hexapoda</taxon>
        <taxon>Collembola</taxon>
        <taxon>Symphypleona</taxon>
        <taxon>Sminthuridae</taxon>
        <taxon>Allacma</taxon>
    </lineage>
</organism>
<comment type="similarity">
    <text evidence="1">Belongs to the type-B carboxylesterase/lipase family.</text>
</comment>
<evidence type="ECO:0000256" key="2">
    <source>
        <dbReference type="ARBA" id="ARBA00023180"/>
    </source>
</evidence>
<proteinExistence type="inferred from homology"/>